<dbReference type="EMBL" id="BMOR01000010">
    <property type="protein sequence ID" value="GGN40145.1"/>
    <property type="molecule type" value="Genomic_DNA"/>
</dbReference>
<dbReference type="Proteomes" id="UP000645517">
    <property type="component" value="Unassembled WGS sequence"/>
</dbReference>
<evidence type="ECO:0008006" key="4">
    <source>
        <dbReference type="Google" id="ProtNLM"/>
    </source>
</evidence>
<dbReference type="RefSeq" id="WP_189057256.1">
    <property type="nucleotide sequence ID" value="NZ_BMOR01000010.1"/>
</dbReference>
<keyword evidence="3" id="KW-1185">Reference proteome</keyword>
<feature type="signal peptide" evidence="1">
    <location>
        <begin position="1"/>
        <end position="18"/>
    </location>
</feature>
<organism evidence="2 3">
    <name type="scientific">Deinococcus daejeonensis</name>
    <dbReference type="NCBI Taxonomy" id="1007098"/>
    <lineage>
        <taxon>Bacteria</taxon>
        <taxon>Thermotogati</taxon>
        <taxon>Deinococcota</taxon>
        <taxon>Deinococci</taxon>
        <taxon>Deinococcales</taxon>
        <taxon>Deinococcaceae</taxon>
        <taxon>Deinococcus</taxon>
    </lineage>
</organism>
<name>A0ABQ2J615_9DEIO</name>
<proteinExistence type="predicted"/>
<sequence>MRRHGAAALLTLALTACTGGGGGNSTPTPQPPVTPEYTRTLLDTLSLPAGCDLMRDAGFSSVHRAGFQPDGRGGALLGLRCITNGLDDLRSVYRLNAAGVGVAADAPADMDGYGVNGAGLYFMGDEKANRTLPYVTAQGERFTAPYLYEPDVVNGFYGNSAALTRVDEDGSVHGVHVLTRVSDDSPNSVDGTFLWTWQPGQARRQVESFPAFGPNRVNILDVVPGRPGSGERIVFFANDTGPSGVLLAADGSIVTPPAAPAGTPTGAKVERWTPGGYVVITTSQINGASVHQGYFLWRDGQRVGRTGTLESVAADGDAVVVLGGHVILRRPSGEEFVLPAADRGNSAYPVRYVAAGGGIVYAVAENRVYRFAPPSLSPSGSVTLSAVTPADQLAADPLPGAGARATRRADGSHLSVKLSAPVAGHQRTLLLTLHGPLSAGQTFTLGGASGAQVTGVTFTDIRTSPVKVNTLFARSGTVTLDGWTGGSAKLTLRNVVLGGNAGQSVTLSGTLTMPEVELE</sequence>
<evidence type="ECO:0000313" key="2">
    <source>
        <dbReference type="EMBL" id="GGN40145.1"/>
    </source>
</evidence>
<evidence type="ECO:0000313" key="3">
    <source>
        <dbReference type="Proteomes" id="UP000645517"/>
    </source>
</evidence>
<reference evidence="3" key="1">
    <citation type="journal article" date="2019" name="Int. J. Syst. Evol. Microbiol.">
        <title>The Global Catalogue of Microorganisms (GCM) 10K type strain sequencing project: providing services to taxonomists for standard genome sequencing and annotation.</title>
        <authorList>
            <consortium name="The Broad Institute Genomics Platform"/>
            <consortium name="The Broad Institute Genome Sequencing Center for Infectious Disease"/>
            <person name="Wu L."/>
            <person name="Ma J."/>
        </authorList>
    </citation>
    <scope>NUCLEOTIDE SEQUENCE [LARGE SCALE GENOMIC DNA]</scope>
    <source>
        <strain evidence="3">JCM 16918</strain>
    </source>
</reference>
<accession>A0ABQ2J615</accession>
<feature type="chain" id="PRO_5046769030" description="Lipoprotein" evidence="1">
    <location>
        <begin position="19"/>
        <end position="519"/>
    </location>
</feature>
<protein>
    <recommendedName>
        <fullName evidence="4">Lipoprotein</fullName>
    </recommendedName>
</protein>
<evidence type="ECO:0000256" key="1">
    <source>
        <dbReference type="SAM" id="SignalP"/>
    </source>
</evidence>
<gene>
    <name evidence="2" type="ORF">GCM10010842_24680</name>
</gene>
<keyword evidence="1" id="KW-0732">Signal</keyword>
<comment type="caution">
    <text evidence="2">The sequence shown here is derived from an EMBL/GenBank/DDBJ whole genome shotgun (WGS) entry which is preliminary data.</text>
</comment>
<dbReference type="PROSITE" id="PS51257">
    <property type="entry name" value="PROKAR_LIPOPROTEIN"/>
    <property type="match status" value="1"/>
</dbReference>